<keyword evidence="3" id="KW-1185">Reference proteome</keyword>
<evidence type="ECO:0000313" key="3">
    <source>
        <dbReference type="Proteomes" id="UP000265768"/>
    </source>
</evidence>
<evidence type="ECO:0000313" key="2">
    <source>
        <dbReference type="EMBL" id="RJL33330.1"/>
    </source>
</evidence>
<accession>A0A3A4ATL8</accession>
<comment type="caution">
    <text evidence="2">The sequence shown here is derived from an EMBL/GenBank/DDBJ whole genome shotgun (WGS) entry which is preliminary data.</text>
</comment>
<dbReference type="RefSeq" id="WP_119926289.1">
    <property type="nucleotide sequence ID" value="NZ_QZEY01000003.1"/>
</dbReference>
<dbReference type="InterPro" id="IPR025443">
    <property type="entry name" value="DUF4307"/>
</dbReference>
<name>A0A3A4ATL8_9ACTN</name>
<proteinExistence type="predicted"/>
<dbReference type="EMBL" id="QZEY01000003">
    <property type="protein sequence ID" value="RJL33330.1"/>
    <property type="molecule type" value="Genomic_DNA"/>
</dbReference>
<protein>
    <submittedName>
        <fullName evidence="2">DUF4307 domain-containing protein</fullName>
    </submittedName>
</protein>
<sequence>MATTGTDARAVRPPASRSRRAVVYTVLAVFAAACAFGWGYVMWTSTGKTEVYDQLIAFDLGPGNQVTVVFEVTKPADRAAACRLRAQDTTHAEVGTREVEIPAGKSTYRMTERVLTTVPPATGHVDHCYLK</sequence>
<keyword evidence="1" id="KW-1133">Transmembrane helix</keyword>
<gene>
    <name evidence="2" type="ORF">D5H75_11040</name>
</gene>
<feature type="transmembrane region" description="Helical" evidence="1">
    <location>
        <begin position="21"/>
        <end position="43"/>
    </location>
</feature>
<keyword evidence="1" id="KW-0812">Transmembrane</keyword>
<dbReference type="Proteomes" id="UP000265768">
    <property type="component" value="Unassembled WGS sequence"/>
</dbReference>
<organism evidence="2 3">
    <name type="scientific">Bailinhaonella thermotolerans</name>
    <dbReference type="NCBI Taxonomy" id="1070861"/>
    <lineage>
        <taxon>Bacteria</taxon>
        <taxon>Bacillati</taxon>
        <taxon>Actinomycetota</taxon>
        <taxon>Actinomycetes</taxon>
        <taxon>Streptosporangiales</taxon>
        <taxon>Streptosporangiaceae</taxon>
        <taxon>Bailinhaonella</taxon>
    </lineage>
</organism>
<dbReference type="AlphaFoldDB" id="A0A3A4ATL8"/>
<dbReference type="OrthoDB" id="3542971at2"/>
<reference evidence="2 3" key="1">
    <citation type="submission" date="2018-09" db="EMBL/GenBank/DDBJ databases">
        <title>YIM 75507 draft genome.</title>
        <authorList>
            <person name="Tang S."/>
            <person name="Feng Y."/>
        </authorList>
    </citation>
    <scope>NUCLEOTIDE SEQUENCE [LARGE SCALE GENOMIC DNA]</scope>
    <source>
        <strain evidence="2 3">YIM 75507</strain>
    </source>
</reference>
<dbReference type="Pfam" id="PF14155">
    <property type="entry name" value="DUF4307"/>
    <property type="match status" value="1"/>
</dbReference>
<keyword evidence="1" id="KW-0472">Membrane</keyword>
<evidence type="ECO:0000256" key="1">
    <source>
        <dbReference type="SAM" id="Phobius"/>
    </source>
</evidence>